<organism evidence="7 8">
    <name type="scientific">Pricia mediterranea</name>
    <dbReference type="NCBI Taxonomy" id="3076079"/>
    <lineage>
        <taxon>Bacteria</taxon>
        <taxon>Pseudomonadati</taxon>
        <taxon>Bacteroidota</taxon>
        <taxon>Flavobacteriia</taxon>
        <taxon>Flavobacteriales</taxon>
        <taxon>Flavobacteriaceae</taxon>
        <taxon>Pricia</taxon>
    </lineage>
</organism>
<evidence type="ECO:0000256" key="1">
    <source>
        <dbReference type="ARBA" id="ARBA00007749"/>
    </source>
</evidence>
<keyword evidence="2" id="KW-0479">Metal-binding</keyword>
<evidence type="ECO:0000256" key="5">
    <source>
        <dbReference type="SAM" id="MobiDB-lite"/>
    </source>
</evidence>
<dbReference type="SUPFAM" id="SSF56281">
    <property type="entry name" value="Metallo-hydrolase/oxidoreductase"/>
    <property type="match status" value="1"/>
</dbReference>
<feature type="compositionally biased region" description="Basic and acidic residues" evidence="5">
    <location>
        <begin position="169"/>
        <end position="179"/>
    </location>
</feature>
<evidence type="ECO:0000256" key="4">
    <source>
        <dbReference type="ARBA" id="ARBA00022833"/>
    </source>
</evidence>
<dbReference type="Gene3D" id="3.60.15.10">
    <property type="entry name" value="Ribonuclease Z/Hydroxyacylglutathione hydrolase-like"/>
    <property type="match status" value="1"/>
</dbReference>
<name>A0ABU3L6B0_9FLAO</name>
<comment type="similarity">
    <text evidence="1">Belongs to the metallo-beta-lactamase superfamily.</text>
</comment>
<evidence type="ECO:0000259" key="6">
    <source>
        <dbReference type="SMART" id="SM00849"/>
    </source>
</evidence>
<dbReference type="RefSeq" id="WP_314014443.1">
    <property type="nucleotide sequence ID" value="NZ_JAVTTP010000001.1"/>
</dbReference>
<dbReference type="PANTHER" id="PTHR42978:SF6">
    <property type="entry name" value="QUORUM-QUENCHING LACTONASE YTNP-RELATED"/>
    <property type="match status" value="1"/>
</dbReference>
<sequence>MTLYPIQTGNFKLDGGAMFGVVPKSLWQRTNPADANNMIDMAARCLLIEDGDRLALIDTGMGDKQSDKFFGYYYPWGDFSLDVSLAEHGFHRDDITDVFLTHLHFDHCGGCIQWNKDRTGYEPAFKNAVFWTNQDHWDWAIHPNAREKASFLKENLLPMQDSGKLRFIGSDRDASDSKPIDQTAESRPPEDSPTSRAGRTAKRQDEAPSFLENSELGFGIRFVDGHTDKQMLPHIEYKGKQLVFVADLLPTVGHIPLPYVMGFDTRPLLTLKEKSHFLNEAAEKGYYLFLEHDAHNEVCTVIATEKGVRLDQVYHFDEVFG</sequence>
<evidence type="ECO:0000256" key="3">
    <source>
        <dbReference type="ARBA" id="ARBA00022801"/>
    </source>
</evidence>
<protein>
    <submittedName>
        <fullName evidence="7">MBL fold metallo-hydrolase</fullName>
    </submittedName>
</protein>
<evidence type="ECO:0000313" key="8">
    <source>
        <dbReference type="Proteomes" id="UP001250656"/>
    </source>
</evidence>
<proteinExistence type="inferred from homology"/>
<dbReference type="PANTHER" id="PTHR42978">
    <property type="entry name" value="QUORUM-QUENCHING LACTONASE YTNP-RELATED-RELATED"/>
    <property type="match status" value="1"/>
</dbReference>
<dbReference type="InterPro" id="IPR036866">
    <property type="entry name" value="RibonucZ/Hydroxyglut_hydro"/>
</dbReference>
<evidence type="ECO:0000313" key="7">
    <source>
        <dbReference type="EMBL" id="MDT7828871.1"/>
    </source>
</evidence>
<feature type="domain" description="Metallo-beta-lactamase" evidence="6">
    <location>
        <begin position="42"/>
        <end position="292"/>
    </location>
</feature>
<reference evidence="7 8" key="1">
    <citation type="submission" date="2023-09" db="EMBL/GenBank/DDBJ databases">
        <title>Novel taxa isolated from Blanes Bay.</title>
        <authorList>
            <person name="Rey-Velasco X."/>
            <person name="Lucena T."/>
        </authorList>
    </citation>
    <scope>NUCLEOTIDE SEQUENCE [LARGE SCALE GENOMIC DNA]</scope>
    <source>
        <strain evidence="7 8">S334</strain>
    </source>
</reference>
<dbReference type="EMBL" id="JAVTTP010000001">
    <property type="protein sequence ID" value="MDT7828871.1"/>
    <property type="molecule type" value="Genomic_DNA"/>
</dbReference>
<dbReference type="CDD" id="cd16281">
    <property type="entry name" value="metallo-hydrolase-like_MBL-fold"/>
    <property type="match status" value="1"/>
</dbReference>
<accession>A0ABU3L6B0</accession>
<dbReference type="SMART" id="SM00849">
    <property type="entry name" value="Lactamase_B"/>
    <property type="match status" value="1"/>
</dbReference>
<dbReference type="Proteomes" id="UP001250656">
    <property type="component" value="Unassembled WGS sequence"/>
</dbReference>
<keyword evidence="8" id="KW-1185">Reference proteome</keyword>
<dbReference type="Pfam" id="PF00753">
    <property type="entry name" value="Lactamase_B"/>
    <property type="match status" value="1"/>
</dbReference>
<evidence type="ECO:0000256" key="2">
    <source>
        <dbReference type="ARBA" id="ARBA00022723"/>
    </source>
</evidence>
<comment type="caution">
    <text evidence="7">The sequence shown here is derived from an EMBL/GenBank/DDBJ whole genome shotgun (WGS) entry which is preliminary data.</text>
</comment>
<dbReference type="InterPro" id="IPR051013">
    <property type="entry name" value="MBL_superfamily_lactonases"/>
</dbReference>
<keyword evidence="4" id="KW-0862">Zinc</keyword>
<feature type="region of interest" description="Disordered" evidence="5">
    <location>
        <begin position="168"/>
        <end position="208"/>
    </location>
</feature>
<dbReference type="InterPro" id="IPR001279">
    <property type="entry name" value="Metallo-B-lactamas"/>
</dbReference>
<keyword evidence="3" id="KW-0378">Hydrolase</keyword>
<gene>
    <name evidence="7" type="ORF">RQM65_09380</name>
</gene>